<reference evidence="3 4" key="1">
    <citation type="submission" date="2020-04" db="EMBL/GenBank/DDBJ databases">
        <title>Perkinsus chesapeaki whole genome sequence.</title>
        <authorList>
            <person name="Bogema D.R."/>
        </authorList>
    </citation>
    <scope>NUCLEOTIDE SEQUENCE [LARGE SCALE GENOMIC DNA]</scope>
    <source>
        <strain evidence="3">ATCC PRA-425</strain>
    </source>
</reference>
<comment type="caution">
    <text evidence="3">The sequence shown here is derived from an EMBL/GenBank/DDBJ whole genome shotgun (WGS) entry which is preliminary data.</text>
</comment>
<keyword evidence="4" id="KW-1185">Reference proteome</keyword>
<feature type="compositionally biased region" description="Polar residues" evidence="2">
    <location>
        <begin position="50"/>
        <end position="61"/>
    </location>
</feature>
<accession>A0A7J6MTL9</accession>
<dbReference type="Proteomes" id="UP000591131">
    <property type="component" value="Unassembled WGS sequence"/>
</dbReference>
<dbReference type="EMBL" id="JAAPAO010000055">
    <property type="protein sequence ID" value="KAF4674923.1"/>
    <property type="molecule type" value="Genomic_DNA"/>
</dbReference>
<feature type="coiled-coil region" evidence="1">
    <location>
        <begin position="114"/>
        <end position="162"/>
    </location>
</feature>
<organism evidence="3 4">
    <name type="scientific">Perkinsus chesapeaki</name>
    <name type="common">Clam parasite</name>
    <name type="synonym">Perkinsus andrewsi</name>
    <dbReference type="NCBI Taxonomy" id="330153"/>
    <lineage>
        <taxon>Eukaryota</taxon>
        <taxon>Sar</taxon>
        <taxon>Alveolata</taxon>
        <taxon>Perkinsozoa</taxon>
        <taxon>Perkinsea</taxon>
        <taxon>Perkinsida</taxon>
        <taxon>Perkinsidae</taxon>
        <taxon>Perkinsus</taxon>
    </lineage>
</organism>
<keyword evidence="1" id="KW-0175">Coiled coil</keyword>
<sequence length="179" mass="19508">MASPGGSGSVSVMSTDEKMEKLANKYLRLRAQYGDTGVMVREMALPPRSSADTSLSESTTGPEDDTYLKERIAELEQKLKSYETKSSPGTSVLGFGAMKGLLGPATGGLPGGSSGESRRRVEELEATVEELHTRIEVINRDCKRLQEELSSVSLDRDGLTAKYEEICREREGEAALMRK</sequence>
<evidence type="ECO:0000313" key="3">
    <source>
        <dbReference type="EMBL" id="KAF4674923.1"/>
    </source>
</evidence>
<protein>
    <submittedName>
        <fullName evidence="3">Uncharacterized protein</fullName>
    </submittedName>
</protein>
<evidence type="ECO:0000256" key="2">
    <source>
        <dbReference type="SAM" id="MobiDB-lite"/>
    </source>
</evidence>
<feature type="region of interest" description="Disordered" evidence="2">
    <location>
        <begin position="42"/>
        <end position="68"/>
    </location>
</feature>
<proteinExistence type="predicted"/>
<gene>
    <name evidence="3" type="ORF">FOL47_008512</name>
</gene>
<dbReference type="AlphaFoldDB" id="A0A7J6MTL9"/>
<evidence type="ECO:0000313" key="4">
    <source>
        <dbReference type="Proteomes" id="UP000591131"/>
    </source>
</evidence>
<evidence type="ECO:0000256" key="1">
    <source>
        <dbReference type="SAM" id="Coils"/>
    </source>
</evidence>
<name>A0A7J6MTL9_PERCH</name>